<dbReference type="Gene3D" id="3.40.50.10490">
    <property type="entry name" value="Glucose-6-phosphate isomerase like protein, domain 1"/>
    <property type="match status" value="2"/>
</dbReference>
<accession>F0GXC6</accession>
<dbReference type="Proteomes" id="UP000005286">
    <property type="component" value="Unassembled WGS sequence"/>
</dbReference>
<dbReference type="eggNOG" id="COG2222">
    <property type="taxonomic scope" value="Bacteria"/>
</dbReference>
<dbReference type="InterPro" id="IPR035464">
    <property type="entry name" value="SIS_AgaS"/>
</dbReference>
<evidence type="ECO:0000313" key="7">
    <source>
        <dbReference type="Proteomes" id="UP000005286"/>
    </source>
</evidence>
<protein>
    <submittedName>
        <fullName evidence="6">Sugar isomerase, AgaS family</fullName>
    </submittedName>
</protein>
<dbReference type="CDD" id="cd05010">
    <property type="entry name" value="SIS_AgaS_like"/>
    <property type="match status" value="1"/>
</dbReference>
<dbReference type="CDD" id="cd05008">
    <property type="entry name" value="SIS_GlmS_GlmD_1"/>
    <property type="match status" value="1"/>
</dbReference>
<comment type="catalytic activity">
    <reaction evidence="4">
        <text>D-galactosamine 6-phosphate + H2O = D-tagatopyranose 1-phosphate + NH4(+)</text>
        <dbReference type="Rhea" id="RHEA:47680"/>
        <dbReference type="ChEBI" id="CHEBI:15377"/>
        <dbReference type="ChEBI" id="CHEBI:28938"/>
        <dbReference type="ChEBI" id="CHEBI:71674"/>
        <dbReference type="ChEBI" id="CHEBI:138150"/>
    </reaction>
</comment>
<keyword evidence="3" id="KW-0378">Hydrolase</keyword>
<reference evidence="6 7" key="1">
    <citation type="submission" date="2011-01" db="EMBL/GenBank/DDBJ databases">
        <authorList>
            <person name="Durkin A.S."/>
            <person name="Madupu R."/>
            <person name="Torralba M."/>
            <person name="Gillis M."/>
            <person name="Methe B."/>
            <person name="Sutton G."/>
            <person name="Nelson K.E."/>
        </authorList>
    </citation>
    <scope>NUCLEOTIDE SEQUENCE [LARGE SCALE GENOMIC DNA]</scope>
    <source>
        <strain evidence="6 7">ACS-065-V-Col13</strain>
    </source>
</reference>
<dbReference type="InterPro" id="IPR001347">
    <property type="entry name" value="SIS_dom"/>
</dbReference>
<evidence type="ECO:0000256" key="3">
    <source>
        <dbReference type="ARBA" id="ARBA00022801"/>
    </source>
</evidence>
<dbReference type="Pfam" id="PF01380">
    <property type="entry name" value="SIS"/>
    <property type="match status" value="1"/>
</dbReference>
<keyword evidence="7" id="KW-1185">Reference proteome</keyword>
<comment type="caution">
    <text evidence="6">The sequence shown here is derived from an EMBL/GenBank/DDBJ whole genome shotgun (WGS) entry which is preliminary data.</text>
</comment>
<dbReference type="STRING" id="879305.HMPREF9290_0901"/>
<dbReference type="InterPro" id="IPR050303">
    <property type="entry name" value="GatZ_KbaZ_carbometab"/>
</dbReference>
<dbReference type="RefSeq" id="WP_004835497.1">
    <property type="nucleotide sequence ID" value="NZ_AEXM01000030.1"/>
</dbReference>
<dbReference type="PATRIC" id="fig|879305.3.peg.1457"/>
<evidence type="ECO:0000259" key="5">
    <source>
        <dbReference type="PROSITE" id="PS51464"/>
    </source>
</evidence>
<dbReference type="EMBL" id="AEXM01000030">
    <property type="protein sequence ID" value="EGC81568.1"/>
    <property type="molecule type" value="Genomic_DNA"/>
</dbReference>
<dbReference type="AlphaFoldDB" id="F0GXC6"/>
<feature type="domain" description="SIS" evidence="5">
    <location>
        <begin position="211"/>
        <end position="357"/>
    </location>
</feature>
<evidence type="ECO:0000256" key="4">
    <source>
        <dbReference type="ARBA" id="ARBA00029292"/>
    </source>
</evidence>
<dbReference type="SUPFAM" id="SSF53697">
    <property type="entry name" value="SIS domain"/>
    <property type="match status" value="1"/>
</dbReference>
<name>F0GXC6_9FIRM</name>
<evidence type="ECO:0000256" key="2">
    <source>
        <dbReference type="ARBA" id="ARBA00022737"/>
    </source>
</evidence>
<organism evidence="6 7">
    <name type="scientific">Anaerococcus prevotii ACS-065-V-Col13</name>
    <dbReference type="NCBI Taxonomy" id="879305"/>
    <lineage>
        <taxon>Bacteria</taxon>
        <taxon>Bacillati</taxon>
        <taxon>Bacillota</taxon>
        <taxon>Tissierellia</taxon>
        <taxon>Tissierellales</taxon>
        <taxon>Peptoniphilaceae</taxon>
        <taxon>Anaerococcus</taxon>
    </lineage>
</organism>
<dbReference type="PANTHER" id="PTHR32502:SF3">
    <property type="entry name" value="D-GALACTOSAMINE-6-PHOSPHATE DEAMINASE AGAS-RELATED"/>
    <property type="match status" value="1"/>
</dbReference>
<keyword evidence="6" id="KW-0413">Isomerase</keyword>
<dbReference type="PROSITE" id="PS51464">
    <property type="entry name" value="SIS"/>
    <property type="match status" value="2"/>
</dbReference>
<evidence type="ECO:0000256" key="1">
    <source>
        <dbReference type="ARBA" id="ARBA00007748"/>
    </source>
</evidence>
<dbReference type="GO" id="GO:0005886">
    <property type="term" value="C:plasma membrane"/>
    <property type="evidence" value="ECO:0007669"/>
    <property type="project" value="TreeGrafter"/>
</dbReference>
<dbReference type="InterPro" id="IPR046348">
    <property type="entry name" value="SIS_dom_sf"/>
</dbReference>
<feature type="domain" description="SIS" evidence="5">
    <location>
        <begin position="41"/>
        <end position="193"/>
    </location>
</feature>
<keyword evidence="2" id="KW-0677">Repeat</keyword>
<proteinExistence type="inferred from homology"/>
<dbReference type="GO" id="GO:0009401">
    <property type="term" value="P:phosphoenolpyruvate-dependent sugar phosphotransferase system"/>
    <property type="evidence" value="ECO:0007669"/>
    <property type="project" value="TreeGrafter"/>
</dbReference>
<dbReference type="GO" id="GO:0016853">
    <property type="term" value="F:isomerase activity"/>
    <property type="evidence" value="ECO:0007669"/>
    <property type="project" value="UniProtKB-KW"/>
</dbReference>
<evidence type="ECO:0000313" key="6">
    <source>
        <dbReference type="EMBL" id="EGC81568.1"/>
    </source>
</evidence>
<dbReference type="InterPro" id="IPR035466">
    <property type="entry name" value="GlmS/AgaS_SIS"/>
</dbReference>
<dbReference type="PANTHER" id="PTHR32502">
    <property type="entry name" value="N-ACETYLGALACTOSAMINE PERMEASE II COMPONENT-RELATED"/>
    <property type="match status" value="1"/>
</dbReference>
<dbReference type="GO" id="GO:0097367">
    <property type="term" value="F:carbohydrate derivative binding"/>
    <property type="evidence" value="ECO:0007669"/>
    <property type="project" value="InterPro"/>
</dbReference>
<sequence>MFLDLDYINKNDAINTYSEILQQANIWELVYDLYEKRKEDISKFLEKVKDSKVIFTGAGTSEYVGNIAKEYLKANGDFEFESIATTDLVSAPYLHFKKDEKVLLVSFARSGNSPESLAAVELMEDLVDDCYNLAITCAEDGKLAQKLYDDENAYVFIEPDGTNDKGFAMTSSFTSMLLTSLLIFDKTNSNKKEIVSKISDAGRKILEDRENIENLVDFDFDRIIYLGSGPLYKLTNEARLKVLELTAGSVSSMYESSMGFRHGPKSFIDENTLVVSFISNNPYTRKYDTDILDEIYLDGIAKKVIAVANEEVSGSYEKLIYDIGGVDDGYLAVLYAIVAQLISLITALRVGNTPDNPSKSQTVNRVVKGVSIHEYNK</sequence>
<dbReference type="GO" id="GO:1901135">
    <property type="term" value="P:carbohydrate derivative metabolic process"/>
    <property type="evidence" value="ECO:0007669"/>
    <property type="project" value="InterPro"/>
</dbReference>
<gene>
    <name evidence="6" type="ORF">HMPREF9290_0901</name>
</gene>
<dbReference type="GO" id="GO:0016787">
    <property type="term" value="F:hydrolase activity"/>
    <property type="evidence" value="ECO:0007669"/>
    <property type="project" value="UniProtKB-KW"/>
</dbReference>
<comment type="similarity">
    <text evidence="1">Belongs to the SIS family. AgaS subfamily.</text>
</comment>